<proteinExistence type="predicted"/>
<sequence length="621" mass="67669">MEEMEARGTYCQARGNNRSVAPGKWFRLVGHFNYTAKDNEFLILEVYHEASNNYLHGKDTASEYKNSFICQPKNVPWRPGRGFASTDTKLLALQTALVVGPEERGSLNVDEYGRIQVRFHWDRDGTSSCWVRVATNWAGGEKGLTSHPRVGSEVVVQWLDGNPDHPLVTGCVHNQSTMPPWKLPEQQALTGLRSRELTAGGGNQPGGRSNHLVLDDTANQIQAQLKSDHQASQLSLGYITRIEDNAGRKDPRGQGFELRTDGHGALRAQQGLLITTEARPDAEAHITDMAETLARMTQGHDLLDNLSQAALQAQAHQSGDQDQVVQAIQAQIKAIKGQKNSREKGQFPEFQSPHLTLASPAGIEASTEGSTHMISTEHNALTCGGHASISAGKSLLVSVKEAVRLFAYKAGMKLVSASADIDITALKESVNILAKLNITHSANRISITAKEEVVINGGGSYSRWNASGIEEGTNGTWRSHAAQHAMVGPANGPVPEAKPIEVALKETPPEHHVAFSVQHIPGPSPALFAGQPYTLLKDGAEIKKGLFDEYGRLTVDKAEKGATYQVRLHNGTLHDVPIARERMESDPDSPEYNEQQLSNKGYRADGEDAEKRLSQRNRGTS</sequence>
<protein>
    <submittedName>
        <fullName evidence="1">Type VI secretion system Vgr family protein</fullName>
    </submittedName>
</protein>
<name>A0ACC7MKQ7_9BURK</name>
<accession>A0ACC7MKQ7</accession>
<evidence type="ECO:0000313" key="1">
    <source>
        <dbReference type="EMBL" id="MFJ1470431.1"/>
    </source>
</evidence>
<evidence type="ECO:0000313" key="2">
    <source>
        <dbReference type="Proteomes" id="UP001168096"/>
    </source>
</evidence>
<gene>
    <name evidence="1" type="ORF">QPK29_022175</name>
</gene>
<comment type="caution">
    <text evidence="1">The sequence shown here is derived from an EMBL/GenBank/DDBJ whole genome shotgun (WGS) entry which is preliminary data.</text>
</comment>
<organism evidence="1 2">
    <name type="scientific">Massilia orientalis</name>
    <dbReference type="NCBI Taxonomy" id="3050128"/>
    <lineage>
        <taxon>Bacteria</taxon>
        <taxon>Pseudomonadati</taxon>
        <taxon>Pseudomonadota</taxon>
        <taxon>Betaproteobacteria</taxon>
        <taxon>Burkholderiales</taxon>
        <taxon>Oxalobacteraceae</taxon>
        <taxon>Telluria group</taxon>
        <taxon>Massilia</taxon>
    </lineage>
</organism>
<dbReference type="Proteomes" id="UP001168096">
    <property type="component" value="Unassembled WGS sequence"/>
</dbReference>
<keyword evidence="2" id="KW-1185">Reference proteome</keyword>
<reference evidence="1" key="1">
    <citation type="submission" date="2024-11" db="EMBL/GenBank/DDBJ databases">
        <title>Description of Massilia orientalis sp. nov., isolated from rhizosphere soil of Ageratina adenophora.</title>
        <authorList>
            <person name="Wang Y."/>
        </authorList>
    </citation>
    <scope>NUCLEOTIDE SEQUENCE</scope>
    <source>
        <strain evidence="1">YIM B02787</strain>
    </source>
</reference>
<dbReference type="EMBL" id="JASNRB020000014">
    <property type="protein sequence ID" value="MFJ1470431.1"/>
    <property type="molecule type" value="Genomic_DNA"/>
</dbReference>